<protein>
    <submittedName>
        <fullName evidence="1">Uncharacterized protein</fullName>
    </submittedName>
</protein>
<dbReference type="EMBL" id="JBJQND010000014">
    <property type="protein sequence ID" value="KAL3854400.1"/>
    <property type="molecule type" value="Genomic_DNA"/>
</dbReference>
<evidence type="ECO:0000313" key="1">
    <source>
        <dbReference type="EMBL" id="KAL3854400.1"/>
    </source>
</evidence>
<name>A0ABD3UZ24_SINWO</name>
<accession>A0ABD3UZ24</accession>
<comment type="caution">
    <text evidence="1">The sequence shown here is derived from an EMBL/GenBank/DDBJ whole genome shotgun (WGS) entry which is preliminary data.</text>
</comment>
<organism evidence="1 2">
    <name type="scientific">Sinanodonta woodiana</name>
    <name type="common">Chinese pond mussel</name>
    <name type="synonym">Anodonta woodiana</name>
    <dbReference type="NCBI Taxonomy" id="1069815"/>
    <lineage>
        <taxon>Eukaryota</taxon>
        <taxon>Metazoa</taxon>
        <taxon>Spiralia</taxon>
        <taxon>Lophotrochozoa</taxon>
        <taxon>Mollusca</taxon>
        <taxon>Bivalvia</taxon>
        <taxon>Autobranchia</taxon>
        <taxon>Heteroconchia</taxon>
        <taxon>Palaeoheterodonta</taxon>
        <taxon>Unionida</taxon>
        <taxon>Unionoidea</taxon>
        <taxon>Unionidae</taxon>
        <taxon>Unioninae</taxon>
        <taxon>Sinanodonta</taxon>
    </lineage>
</organism>
<gene>
    <name evidence="1" type="ORF">ACJMK2_013670</name>
</gene>
<dbReference type="Proteomes" id="UP001634394">
    <property type="component" value="Unassembled WGS sequence"/>
</dbReference>
<reference evidence="1 2" key="1">
    <citation type="submission" date="2024-11" db="EMBL/GenBank/DDBJ databases">
        <title>Chromosome-level genome assembly of the freshwater bivalve Anodonta woodiana.</title>
        <authorList>
            <person name="Chen X."/>
        </authorList>
    </citation>
    <scope>NUCLEOTIDE SEQUENCE [LARGE SCALE GENOMIC DNA]</scope>
    <source>
        <strain evidence="1">MN2024</strain>
        <tissue evidence="1">Gills</tissue>
    </source>
</reference>
<sequence length="165" mass="18366">MCQKEHFLPFVGEIGKSIFGLATTGDVATLASHKNMLTKQSNKMLSALARHGGDFFSYISQVDTRFNNMLAAIGQNSKTLQLLENTMIENDENIRKQYQKGEELFAVQMLESHQIRHELEKLQISTAELAAGKLPPILIPSHILAKSTHCTKNSNLIATTTIRNV</sequence>
<evidence type="ECO:0000313" key="2">
    <source>
        <dbReference type="Proteomes" id="UP001634394"/>
    </source>
</evidence>
<keyword evidence="2" id="KW-1185">Reference proteome</keyword>
<proteinExistence type="predicted"/>
<dbReference type="AlphaFoldDB" id="A0ABD3UZ24"/>